<dbReference type="GO" id="GO:0000226">
    <property type="term" value="P:microtubule cytoskeleton organization"/>
    <property type="evidence" value="ECO:0007669"/>
    <property type="project" value="TreeGrafter"/>
</dbReference>
<dbReference type="GO" id="GO:0030154">
    <property type="term" value="P:cell differentiation"/>
    <property type="evidence" value="ECO:0007669"/>
    <property type="project" value="UniProtKB-KW"/>
</dbReference>
<keyword evidence="6" id="KW-0221">Differentiation</keyword>
<keyword evidence="8" id="KW-0460">Magnesium</keyword>
<evidence type="ECO:0000256" key="5">
    <source>
        <dbReference type="ARBA" id="ARBA00022741"/>
    </source>
</evidence>
<dbReference type="InterPro" id="IPR008271">
    <property type="entry name" value="Ser/Thr_kinase_AS"/>
</dbReference>
<protein>
    <recommendedName>
        <fullName evidence="11">Protein kinase domain-containing protein</fullName>
    </recommendedName>
</protein>
<evidence type="ECO:0000256" key="6">
    <source>
        <dbReference type="ARBA" id="ARBA00022782"/>
    </source>
</evidence>
<sequence length="312" mass="35567">MAYTKEKLGETPSELHALRVRGYRLGAELGAGAFGRVRKAFYIEEGKEAFHTQNGKEVVLAVKIIDRVRASREFAAKFLPRELQCVERLRHPFVVRTHSIVERGSKVFVFMQYCDGGDMYRFLERLTGPLPDRHAKFWFGQLISGVKYLHEELKVCHRDLKCENLLLTRGLNVKIADYGFSRDIAEDASRTFCGSPAYCAPEILMHNAYRTPIADVWSTGVILFVMVQNSLPFSGPGVKGLTLHQLTRRMEWISPVSPVCKDLIHRILQPQPEKRISLHEVRDVYIFGRSDEAFGLPRRSREAEETNGKMAG</sequence>
<dbReference type="InterPro" id="IPR011009">
    <property type="entry name" value="Kinase-like_dom_sf"/>
</dbReference>
<dbReference type="GO" id="GO:0005524">
    <property type="term" value="F:ATP binding"/>
    <property type="evidence" value="ECO:0007669"/>
    <property type="project" value="UniProtKB-KW"/>
</dbReference>
<keyword evidence="3" id="KW-0597">Phosphoprotein</keyword>
<dbReference type="Proteomes" id="UP000677054">
    <property type="component" value="Unassembled WGS sequence"/>
</dbReference>
<accession>A0A7R9FQ58</accession>
<dbReference type="GO" id="GO:0007283">
    <property type="term" value="P:spermatogenesis"/>
    <property type="evidence" value="ECO:0007669"/>
    <property type="project" value="UniProtKB-KW"/>
</dbReference>
<dbReference type="PANTHER" id="PTHR24346">
    <property type="entry name" value="MAP/MICROTUBULE AFFINITY-REGULATING KINASE"/>
    <property type="match status" value="1"/>
</dbReference>
<dbReference type="PANTHER" id="PTHR24346:SF102">
    <property type="entry name" value="TESTIS-SPECIFIC SERINE_THREONINE-PROTEIN KINASE 1"/>
    <property type="match status" value="1"/>
</dbReference>
<name>A0A7R9FQ58_9CRUS</name>
<comment type="cofactor">
    <cofactor evidence="1">
        <name>Mg(2+)</name>
        <dbReference type="ChEBI" id="CHEBI:18420"/>
    </cofactor>
</comment>
<keyword evidence="5" id="KW-0547">Nucleotide-binding</keyword>
<dbReference type="OrthoDB" id="541276at2759"/>
<dbReference type="SUPFAM" id="SSF56112">
    <property type="entry name" value="Protein kinase-like (PK-like)"/>
    <property type="match status" value="1"/>
</dbReference>
<reference evidence="12" key="1">
    <citation type="submission" date="2020-11" db="EMBL/GenBank/DDBJ databases">
        <authorList>
            <person name="Tran Van P."/>
        </authorList>
    </citation>
    <scope>NUCLEOTIDE SEQUENCE</scope>
</reference>
<dbReference type="SMART" id="SM00220">
    <property type="entry name" value="S_TKc"/>
    <property type="match status" value="1"/>
</dbReference>
<dbReference type="Gene3D" id="1.10.510.10">
    <property type="entry name" value="Transferase(Phosphotransferase) domain 1"/>
    <property type="match status" value="1"/>
</dbReference>
<dbReference type="AlphaFoldDB" id="A0A7R9FQ58"/>
<dbReference type="PROSITE" id="PS50011">
    <property type="entry name" value="PROTEIN_KINASE_DOM"/>
    <property type="match status" value="1"/>
</dbReference>
<evidence type="ECO:0000256" key="9">
    <source>
        <dbReference type="ARBA" id="ARBA00022843"/>
    </source>
</evidence>
<dbReference type="FunFam" id="1.10.510.10:FF:000571">
    <property type="entry name" value="Maternal embryonic leucine zipper kinase"/>
    <property type="match status" value="1"/>
</dbReference>
<feature type="domain" description="Protein kinase" evidence="11">
    <location>
        <begin position="23"/>
        <end position="286"/>
    </location>
</feature>
<dbReference type="InterPro" id="IPR000719">
    <property type="entry name" value="Prot_kinase_dom"/>
</dbReference>
<organism evidence="12">
    <name type="scientific">Darwinula stevensoni</name>
    <dbReference type="NCBI Taxonomy" id="69355"/>
    <lineage>
        <taxon>Eukaryota</taxon>
        <taxon>Metazoa</taxon>
        <taxon>Ecdysozoa</taxon>
        <taxon>Arthropoda</taxon>
        <taxon>Crustacea</taxon>
        <taxon>Oligostraca</taxon>
        <taxon>Ostracoda</taxon>
        <taxon>Podocopa</taxon>
        <taxon>Podocopida</taxon>
        <taxon>Darwinulocopina</taxon>
        <taxon>Darwinuloidea</taxon>
        <taxon>Darwinulidae</taxon>
        <taxon>Darwinula</taxon>
    </lineage>
</organism>
<gene>
    <name evidence="12" type="ORF">DSTB1V02_LOCUS10554</name>
</gene>
<dbReference type="GO" id="GO:0005737">
    <property type="term" value="C:cytoplasm"/>
    <property type="evidence" value="ECO:0007669"/>
    <property type="project" value="TreeGrafter"/>
</dbReference>
<evidence type="ECO:0000256" key="10">
    <source>
        <dbReference type="ARBA" id="ARBA00022871"/>
    </source>
</evidence>
<evidence type="ECO:0000313" key="13">
    <source>
        <dbReference type="Proteomes" id="UP000677054"/>
    </source>
</evidence>
<evidence type="ECO:0000259" key="11">
    <source>
        <dbReference type="PROSITE" id="PS50011"/>
    </source>
</evidence>
<evidence type="ECO:0000256" key="3">
    <source>
        <dbReference type="ARBA" id="ARBA00022553"/>
    </source>
</evidence>
<evidence type="ECO:0000256" key="4">
    <source>
        <dbReference type="ARBA" id="ARBA00022723"/>
    </source>
</evidence>
<keyword evidence="4" id="KW-0479">Metal-binding</keyword>
<keyword evidence="9" id="KW-0832">Ubl conjugation</keyword>
<dbReference type="GO" id="GO:0000287">
    <property type="term" value="F:magnesium ion binding"/>
    <property type="evidence" value="ECO:0007669"/>
    <property type="project" value="UniProtKB-ARBA"/>
</dbReference>
<dbReference type="EMBL" id="CAJPEV010003072">
    <property type="protein sequence ID" value="CAG0898833.1"/>
    <property type="molecule type" value="Genomic_DNA"/>
</dbReference>
<evidence type="ECO:0000256" key="1">
    <source>
        <dbReference type="ARBA" id="ARBA00001946"/>
    </source>
</evidence>
<evidence type="ECO:0000256" key="8">
    <source>
        <dbReference type="ARBA" id="ARBA00022842"/>
    </source>
</evidence>
<keyword evidence="2" id="KW-0217">Developmental protein</keyword>
<keyword evidence="7" id="KW-0067">ATP-binding</keyword>
<evidence type="ECO:0000256" key="2">
    <source>
        <dbReference type="ARBA" id="ARBA00022473"/>
    </source>
</evidence>
<evidence type="ECO:0000256" key="7">
    <source>
        <dbReference type="ARBA" id="ARBA00022840"/>
    </source>
</evidence>
<dbReference type="GO" id="GO:0050321">
    <property type="term" value="F:tau-protein kinase activity"/>
    <property type="evidence" value="ECO:0007669"/>
    <property type="project" value="TreeGrafter"/>
</dbReference>
<proteinExistence type="predicted"/>
<dbReference type="PROSITE" id="PS00108">
    <property type="entry name" value="PROTEIN_KINASE_ST"/>
    <property type="match status" value="1"/>
</dbReference>
<evidence type="ECO:0000313" key="12">
    <source>
        <dbReference type="EMBL" id="CAD7250785.1"/>
    </source>
</evidence>
<keyword evidence="10" id="KW-0744">Spermatogenesis</keyword>
<dbReference type="EMBL" id="LR902589">
    <property type="protein sequence ID" value="CAD7250785.1"/>
    <property type="molecule type" value="Genomic_DNA"/>
</dbReference>
<dbReference type="Pfam" id="PF00069">
    <property type="entry name" value="Pkinase"/>
    <property type="match status" value="1"/>
</dbReference>
<keyword evidence="13" id="KW-1185">Reference proteome</keyword>
<dbReference type="GO" id="GO:0035556">
    <property type="term" value="P:intracellular signal transduction"/>
    <property type="evidence" value="ECO:0007669"/>
    <property type="project" value="TreeGrafter"/>
</dbReference>